<dbReference type="AlphaFoldDB" id="A0A166FVJ0"/>
<dbReference type="Proteomes" id="UP000076532">
    <property type="component" value="Unassembled WGS sequence"/>
</dbReference>
<dbReference type="InterPro" id="IPR041078">
    <property type="entry name" value="Plavaka"/>
</dbReference>
<evidence type="ECO:0000313" key="4">
    <source>
        <dbReference type="Proteomes" id="UP000076532"/>
    </source>
</evidence>
<feature type="region of interest" description="Disordered" evidence="1">
    <location>
        <begin position="59"/>
        <end position="97"/>
    </location>
</feature>
<evidence type="ECO:0000256" key="1">
    <source>
        <dbReference type="SAM" id="MobiDB-lite"/>
    </source>
</evidence>
<reference evidence="3 4" key="1">
    <citation type="journal article" date="2016" name="Mol. Biol. Evol.">
        <title>Comparative Genomics of Early-Diverging Mushroom-Forming Fungi Provides Insights into the Origins of Lignocellulose Decay Capabilities.</title>
        <authorList>
            <person name="Nagy L.G."/>
            <person name="Riley R."/>
            <person name="Tritt A."/>
            <person name="Adam C."/>
            <person name="Daum C."/>
            <person name="Floudas D."/>
            <person name="Sun H."/>
            <person name="Yadav J.S."/>
            <person name="Pangilinan J."/>
            <person name="Larsson K.H."/>
            <person name="Matsuura K."/>
            <person name="Barry K."/>
            <person name="Labutti K."/>
            <person name="Kuo R."/>
            <person name="Ohm R.A."/>
            <person name="Bhattacharya S.S."/>
            <person name="Shirouzu T."/>
            <person name="Yoshinaga Y."/>
            <person name="Martin F.M."/>
            <person name="Grigoriev I.V."/>
            <person name="Hibbett D.S."/>
        </authorList>
    </citation>
    <scope>NUCLEOTIDE SEQUENCE [LARGE SCALE GENOMIC DNA]</scope>
    <source>
        <strain evidence="3 4">CBS 109695</strain>
    </source>
</reference>
<name>A0A166FVJ0_9AGAM</name>
<feature type="domain" description="DUF6830" evidence="2">
    <location>
        <begin position="753"/>
        <end position="860"/>
    </location>
</feature>
<gene>
    <name evidence="3" type="ORF">FIBSPDRAFT_957386</name>
</gene>
<keyword evidence="4" id="KW-1185">Reference proteome</keyword>
<dbReference type="Pfam" id="PF20722">
    <property type="entry name" value="DUF6830"/>
    <property type="match status" value="1"/>
</dbReference>
<dbReference type="EMBL" id="KV417585">
    <property type="protein sequence ID" value="KZP17209.1"/>
    <property type="molecule type" value="Genomic_DNA"/>
</dbReference>
<evidence type="ECO:0000313" key="3">
    <source>
        <dbReference type="EMBL" id="KZP17209.1"/>
    </source>
</evidence>
<feature type="region of interest" description="Disordered" evidence="1">
    <location>
        <begin position="1"/>
        <end position="22"/>
    </location>
</feature>
<accession>A0A166FVJ0</accession>
<proteinExistence type="predicted"/>
<protein>
    <recommendedName>
        <fullName evidence="2">DUF6830 domain-containing protein</fullName>
    </recommendedName>
</protein>
<dbReference type="Pfam" id="PF18759">
    <property type="entry name" value="Plavaka"/>
    <property type="match status" value="1"/>
</dbReference>
<dbReference type="InterPro" id="IPR049233">
    <property type="entry name" value="DUF6830"/>
</dbReference>
<evidence type="ECO:0000259" key="2">
    <source>
        <dbReference type="Pfam" id="PF20722"/>
    </source>
</evidence>
<organism evidence="3 4">
    <name type="scientific">Athelia psychrophila</name>
    <dbReference type="NCBI Taxonomy" id="1759441"/>
    <lineage>
        <taxon>Eukaryota</taxon>
        <taxon>Fungi</taxon>
        <taxon>Dikarya</taxon>
        <taxon>Basidiomycota</taxon>
        <taxon>Agaricomycotina</taxon>
        <taxon>Agaricomycetes</taxon>
        <taxon>Agaricomycetidae</taxon>
        <taxon>Atheliales</taxon>
        <taxon>Atheliaceae</taxon>
        <taxon>Athelia</taxon>
    </lineage>
</organism>
<sequence length="989" mass="109649">MSTPTGSGADSPAPDQHGAQCPRCYEPYISETAVCEHLSLAGTDCAKWAAALAETLTIEEDEDDDASLVSPFSMNDEDRPADPPPHPPTSSTIPSSISTAGLTRVYDSNPSESFPGLGGKNLFQQIEEGSGPDDPAVKARKMGLTFYPFSSKRDWQLGSYLTTSGLSQSEIDKFLKLDRIKADPPSFKNAKSLRNLIENLPAVPEFKFTEIKIPGYTTNEPMILYYRDGLESIEHLFSNPIFAHCLETTPYQLLDEEGRPVIGDFMSAEFASRYHKSLPSGHTMLGVIGTSDKTSLTVGTGNKEAWPVLFSLANIDAGVRMKATSNAFALAAYLPIPKFQGVSAIVQSTLLARVYHICISIITQSFTLAERDGHTMPGPDGNIRICHPVLASWIADLPEQRLIACVSAGQSPTSTATQAEFGDYEQRPCRTREHTLSRIDAVLTRVNPASIPTYAREAGLLGLNGVFKPFWRSWGSADPSRFLTPDVLHAWHKFFFDHVLTWVINIMGGAELDRRMSCLQKCVGVRHWPNGVSKLKQCTGREHRDLEKILVPLIAGAVPDLVLRPIRALVEFIFQGQALLIYPEHRHSIGLALQEFHHYKNHIIHAGGRMGKQGPIPHFNIPKLEGMGRVVANAIENGSPYQWSSDMTERCHITMAKMPFRLGSMRGDFAAQSARIMDRTEKTRQFDVFTLLTYNRATLVNFMVDEATTVANHYPEATWLSHALPPGEYRVRGAAAKVSLFDKVTPRLSDDLEVAFSVTLRPHYARQPIVNAAQQFRLPDLHGSLGDFFVLHESHAMRGGRRKSSGTSFLPFTTVNIWQNFRLQQHSNQDATILLPSRTVQALAPTLDMPFGRCNTVLIRDSGPNSGSLADSSGNSFKVVQIRLIFQPIYPGANDPANIFIYGEFFNFSTLHKAATDDGNEVHLRHDGSRVGDIFKLTDICEFVELVPKFGKDPVPDGITCDNSLELMRQYYINHFAAKETFHAILSYQ</sequence>
<dbReference type="OrthoDB" id="2418900at2759"/>